<dbReference type="Gene3D" id="4.10.60.10">
    <property type="entry name" value="Zinc finger, CCHC-type"/>
    <property type="match status" value="2"/>
</dbReference>
<feature type="domain" description="CCHC-type" evidence="5">
    <location>
        <begin position="131"/>
        <end position="146"/>
    </location>
</feature>
<evidence type="ECO:0000256" key="3">
    <source>
        <dbReference type="SAM" id="Coils"/>
    </source>
</evidence>
<dbReference type="Pfam" id="PF00098">
    <property type="entry name" value="zf-CCHC"/>
    <property type="match status" value="1"/>
</dbReference>
<organism evidence="6 7">
    <name type="scientific">Laccaria amethystina LaAM-08-1</name>
    <dbReference type="NCBI Taxonomy" id="1095629"/>
    <lineage>
        <taxon>Eukaryota</taxon>
        <taxon>Fungi</taxon>
        <taxon>Dikarya</taxon>
        <taxon>Basidiomycota</taxon>
        <taxon>Agaricomycotina</taxon>
        <taxon>Agaricomycetes</taxon>
        <taxon>Agaricomycetidae</taxon>
        <taxon>Agaricales</taxon>
        <taxon>Agaricineae</taxon>
        <taxon>Hydnangiaceae</taxon>
        <taxon>Laccaria</taxon>
    </lineage>
</organism>
<dbReference type="PANTHER" id="PTHR46242">
    <property type="entry name" value="ZINC FINGER CCHC DOMAIN-CONTAINING PROTEIN 9 ZCCHC9"/>
    <property type="match status" value="1"/>
</dbReference>
<sequence>MTRVTNFGRKRTYVAAGFASEPQESIPQESHNAVDIGDKQETNQPPPKQKRKRTKMSKRDGNAAGELSTEGAAVVREPANGGEGEAKEVGPSKTTPGKTAKKNKEKRQKFVSASEARRLRRIEEKHATTTCFACREKGHAAKNCPKATTEDGKGKSVGICYRCGSTRHTLSRCKKPADTENPMPFASCFVCSGKGHLASACPQNKVKGVYPNGGCCKICGDTSHLAKDCGLRRQDVAQSTALLGTGREAGADEDDFHTLKRKTKEVEREEKQEDKLKRLLEVKTDAHSNVVKAFGQLVQPKTKKVVYF</sequence>
<feature type="coiled-coil region" evidence="3">
    <location>
        <begin position="259"/>
        <end position="286"/>
    </location>
</feature>
<evidence type="ECO:0000259" key="5">
    <source>
        <dbReference type="PROSITE" id="PS50158"/>
    </source>
</evidence>
<reference evidence="6 7" key="1">
    <citation type="submission" date="2014-04" db="EMBL/GenBank/DDBJ databases">
        <authorList>
            <consortium name="DOE Joint Genome Institute"/>
            <person name="Kuo A."/>
            <person name="Kohler A."/>
            <person name="Nagy L.G."/>
            <person name="Floudas D."/>
            <person name="Copeland A."/>
            <person name="Barry K.W."/>
            <person name="Cichocki N."/>
            <person name="Veneault-Fourrey C."/>
            <person name="LaButti K."/>
            <person name="Lindquist E.A."/>
            <person name="Lipzen A."/>
            <person name="Lundell T."/>
            <person name="Morin E."/>
            <person name="Murat C."/>
            <person name="Sun H."/>
            <person name="Tunlid A."/>
            <person name="Henrissat B."/>
            <person name="Grigoriev I.V."/>
            <person name="Hibbett D.S."/>
            <person name="Martin F."/>
            <person name="Nordberg H.P."/>
            <person name="Cantor M.N."/>
            <person name="Hua S.X."/>
        </authorList>
    </citation>
    <scope>NUCLEOTIDE SEQUENCE [LARGE SCALE GENOMIC DNA]</scope>
    <source>
        <strain evidence="6 7">LaAM-08-1</strain>
    </source>
</reference>
<evidence type="ECO:0000256" key="4">
    <source>
        <dbReference type="SAM" id="MobiDB-lite"/>
    </source>
</evidence>
<feature type="compositionally biased region" description="Polar residues" evidence="4">
    <location>
        <begin position="22"/>
        <end position="31"/>
    </location>
</feature>
<keyword evidence="2" id="KW-0862">Zinc</keyword>
<feature type="region of interest" description="Disordered" evidence="4">
    <location>
        <begin position="1"/>
        <end position="115"/>
    </location>
</feature>
<evidence type="ECO:0000313" key="6">
    <source>
        <dbReference type="EMBL" id="KIK09708.1"/>
    </source>
</evidence>
<keyword evidence="7" id="KW-1185">Reference proteome</keyword>
<evidence type="ECO:0000256" key="1">
    <source>
        <dbReference type="ARBA" id="ARBA00022664"/>
    </source>
</evidence>
<dbReference type="PANTHER" id="PTHR46242:SF1">
    <property type="entry name" value="ZINC FINGER CCHC DOMAIN-CONTAINING PROTEIN 9"/>
    <property type="match status" value="1"/>
</dbReference>
<dbReference type="GO" id="GO:0008270">
    <property type="term" value="F:zinc ion binding"/>
    <property type="evidence" value="ECO:0007669"/>
    <property type="project" value="UniProtKB-KW"/>
</dbReference>
<evidence type="ECO:0000256" key="2">
    <source>
        <dbReference type="PROSITE-ProRule" id="PRU00047"/>
    </source>
</evidence>
<reference evidence="7" key="2">
    <citation type="submission" date="2015-01" db="EMBL/GenBank/DDBJ databases">
        <title>Evolutionary Origins and Diversification of the Mycorrhizal Mutualists.</title>
        <authorList>
            <consortium name="DOE Joint Genome Institute"/>
            <consortium name="Mycorrhizal Genomics Consortium"/>
            <person name="Kohler A."/>
            <person name="Kuo A."/>
            <person name="Nagy L.G."/>
            <person name="Floudas D."/>
            <person name="Copeland A."/>
            <person name="Barry K.W."/>
            <person name="Cichocki N."/>
            <person name="Veneault-Fourrey C."/>
            <person name="LaButti K."/>
            <person name="Lindquist E.A."/>
            <person name="Lipzen A."/>
            <person name="Lundell T."/>
            <person name="Morin E."/>
            <person name="Murat C."/>
            <person name="Riley R."/>
            <person name="Ohm R."/>
            <person name="Sun H."/>
            <person name="Tunlid A."/>
            <person name="Henrissat B."/>
            <person name="Grigoriev I.V."/>
            <person name="Hibbett D.S."/>
            <person name="Martin F."/>
        </authorList>
    </citation>
    <scope>NUCLEOTIDE SEQUENCE [LARGE SCALE GENOMIC DNA]</scope>
    <source>
        <strain evidence="7">LaAM-08-1</strain>
    </source>
</reference>
<keyword evidence="3" id="KW-0175">Coiled coil</keyword>
<dbReference type="OrthoDB" id="3863715at2759"/>
<name>A0A0C9YNV5_9AGAR</name>
<gene>
    <name evidence="6" type="ORF">K443DRAFT_671032</name>
</gene>
<dbReference type="Proteomes" id="UP000054477">
    <property type="component" value="Unassembled WGS sequence"/>
</dbReference>
<keyword evidence="1" id="KW-0507">mRNA processing</keyword>
<dbReference type="AlphaFoldDB" id="A0A0C9YNV5"/>
<dbReference type="PROSITE" id="PS50158">
    <property type="entry name" value="ZF_CCHC"/>
    <property type="match status" value="2"/>
</dbReference>
<dbReference type="EMBL" id="KN838537">
    <property type="protein sequence ID" value="KIK09708.1"/>
    <property type="molecule type" value="Genomic_DNA"/>
</dbReference>
<dbReference type="SMART" id="SM00343">
    <property type="entry name" value="ZnF_C2HC"/>
    <property type="match status" value="4"/>
</dbReference>
<dbReference type="HOGENOM" id="CLU_054987_0_0_1"/>
<dbReference type="SUPFAM" id="SSF57756">
    <property type="entry name" value="Retrovirus zinc finger-like domains"/>
    <property type="match status" value="2"/>
</dbReference>
<keyword evidence="2" id="KW-0479">Metal-binding</keyword>
<evidence type="ECO:0000313" key="7">
    <source>
        <dbReference type="Proteomes" id="UP000054477"/>
    </source>
</evidence>
<feature type="domain" description="CCHC-type" evidence="5">
    <location>
        <begin position="188"/>
        <end position="203"/>
    </location>
</feature>
<dbReference type="STRING" id="1095629.A0A0C9YNV5"/>
<dbReference type="GO" id="GO:0005730">
    <property type="term" value="C:nucleolus"/>
    <property type="evidence" value="ECO:0007669"/>
    <property type="project" value="TreeGrafter"/>
</dbReference>
<dbReference type="GO" id="GO:0003676">
    <property type="term" value="F:nucleic acid binding"/>
    <property type="evidence" value="ECO:0007669"/>
    <property type="project" value="InterPro"/>
</dbReference>
<keyword evidence="2" id="KW-0863">Zinc-finger</keyword>
<dbReference type="InterPro" id="IPR001878">
    <property type="entry name" value="Znf_CCHC"/>
</dbReference>
<proteinExistence type="predicted"/>
<dbReference type="GO" id="GO:0006397">
    <property type="term" value="P:mRNA processing"/>
    <property type="evidence" value="ECO:0007669"/>
    <property type="project" value="UniProtKB-KW"/>
</dbReference>
<dbReference type="InterPro" id="IPR042246">
    <property type="entry name" value="ZCCHC9"/>
</dbReference>
<protein>
    <submittedName>
        <fullName evidence="6">Unplaced genomic scaffold K443scaffold_2, whole genome shotgun sequence</fullName>
    </submittedName>
</protein>
<feature type="compositionally biased region" description="Basic residues" evidence="4">
    <location>
        <begin position="99"/>
        <end position="109"/>
    </location>
</feature>
<dbReference type="InterPro" id="IPR036875">
    <property type="entry name" value="Znf_CCHC_sf"/>
</dbReference>
<accession>A0A0C9YNV5</accession>